<name>A0A2M8ENV5_9BACT</name>
<gene>
    <name evidence="1" type="ORF">CO057_02885</name>
</gene>
<evidence type="ECO:0000313" key="1">
    <source>
        <dbReference type="EMBL" id="PJC24423.1"/>
    </source>
</evidence>
<evidence type="ECO:0000313" key="2">
    <source>
        <dbReference type="Proteomes" id="UP000230251"/>
    </source>
</evidence>
<dbReference type="Proteomes" id="UP000230251">
    <property type="component" value="Unassembled WGS sequence"/>
</dbReference>
<comment type="caution">
    <text evidence="1">The sequence shown here is derived from an EMBL/GenBank/DDBJ whole genome shotgun (WGS) entry which is preliminary data.</text>
</comment>
<sequence length="203" mass="23386">MNNNETKTKILEIAQRVQNKILSNVSNSYLSVIDIIFFPDFDHAPILRVDASGIPRSKCLKIEQSPYVLARVPELAGLDNLDNIFDAQDSKLFNTDSDRSDAKYFLTLIKPIITEHAIRLDEWRLWEVDVDGDNVSIRFIARYRGVTQKDIKLTPSFTVEFVNQILEQDGNNMLTIFDRSKIEGKLFLECLRYQSSRKLSLVN</sequence>
<dbReference type="EMBL" id="PFSI01000042">
    <property type="protein sequence ID" value="PJC24423.1"/>
    <property type="molecule type" value="Genomic_DNA"/>
</dbReference>
<proteinExistence type="predicted"/>
<reference evidence="2" key="1">
    <citation type="submission" date="2017-09" db="EMBL/GenBank/DDBJ databases">
        <title>Depth-based differentiation of microbial function through sediment-hosted aquifers and enrichment of novel symbionts in the deep terrestrial subsurface.</title>
        <authorList>
            <person name="Probst A.J."/>
            <person name="Ladd B."/>
            <person name="Jarett J.K."/>
            <person name="Geller-Mcgrath D.E."/>
            <person name="Sieber C.M.K."/>
            <person name="Emerson J.B."/>
            <person name="Anantharaman K."/>
            <person name="Thomas B.C."/>
            <person name="Malmstrom R."/>
            <person name="Stieglmeier M."/>
            <person name="Klingl A."/>
            <person name="Woyke T."/>
            <person name="Ryan C.M."/>
            <person name="Banfield J.F."/>
        </authorList>
    </citation>
    <scope>NUCLEOTIDE SEQUENCE [LARGE SCALE GENOMIC DNA]</scope>
</reference>
<dbReference type="AlphaFoldDB" id="A0A2M8ENV5"/>
<protein>
    <submittedName>
        <fullName evidence="1">Uncharacterized protein</fullName>
    </submittedName>
</protein>
<organism evidence="1 2">
    <name type="scientific">Candidatus Uhrbacteria bacterium CG_4_9_14_0_2_um_filter_41_50</name>
    <dbReference type="NCBI Taxonomy" id="1975031"/>
    <lineage>
        <taxon>Bacteria</taxon>
        <taxon>Candidatus Uhriibacteriota</taxon>
    </lineage>
</organism>
<accession>A0A2M8ENV5</accession>